<evidence type="ECO:0000313" key="1">
    <source>
        <dbReference type="EMBL" id="ROQ00448.1"/>
    </source>
</evidence>
<dbReference type="EMBL" id="RJKX01000013">
    <property type="protein sequence ID" value="ROQ00448.1"/>
    <property type="molecule type" value="Genomic_DNA"/>
</dbReference>
<dbReference type="RefSeq" id="WP_123689725.1">
    <property type="nucleotide sequence ID" value="NZ_AP019700.1"/>
</dbReference>
<gene>
    <name evidence="1" type="ORF">EDC65_2247</name>
</gene>
<comment type="caution">
    <text evidence="1">The sequence shown here is derived from an EMBL/GenBank/DDBJ whole genome shotgun (WGS) entry which is preliminary data.</text>
</comment>
<sequence length="267" mass="28543">MGWGDEIMVTGEARRLQATDPRPVRVLDRRGDARWHPLWEGNDRFAEMGVADAQVIVNGPGARPYVDYTRTMPDRWAYTGWQATPGELPAIPCAGIRVGALPFVVIEPAIKSSASPNKQWGAGRWQALVDILRRRHPDLIFVHLGPVPVPGFDGLVHVPTEDVFAACAVLAAARAAILPEGGLHHAAAALGVPAVVLFGGMTSPRNTGYGALPGSACHINLAVDDAEALGWRVPHPACAAAWDRITPALVADTFAELLFSPRDRVAA</sequence>
<organism evidence="1 2">
    <name type="scientific">Stella humosa</name>
    <dbReference type="NCBI Taxonomy" id="94"/>
    <lineage>
        <taxon>Bacteria</taxon>
        <taxon>Pseudomonadati</taxon>
        <taxon>Pseudomonadota</taxon>
        <taxon>Alphaproteobacteria</taxon>
        <taxon>Rhodospirillales</taxon>
        <taxon>Stellaceae</taxon>
        <taxon>Stella</taxon>
    </lineage>
</organism>
<evidence type="ECO:0008006" key="3">
    <source>
        <dbReference type="Google" id="ProtNLM"/>
    </source>
</evidence>
<dbReference type="OrthoDB" id="8238920at2"/>
<protein>
    <recommendedName>
        <fullName evidence="3">Glycosyl transferase family 9 (Putative heptosyltransferase)</fullName>
    </recommendedName>
</protein>
<dbReference type="Gene3D" id="3.40.50.2000">
    <property type="entry name" value="Glycogen Phosphorylase B"/>
    <property type="match status" value="1"/>
</dbReference>
<reference evidence="1 2" key="1">
    <citation type="submission" date="2018-11" db="EMBL/GenBank/DDBJ databases">
        <title>Genomic Encyclopedia of Type Strains, Phase IV (KMG-IV): sequencing the most valuable type-strain genomes for metagenomic binning, comparative biology and taxonomic classification.</title>
        <authorList>
            <person name="Goeker M."/>
        </authorList>
    </citation>
    <scope>NUCLEOTIDE SEQUENCE [LARGE SCALE GENOMIC DNA]</scope>
    <source>
        <strain evidence="1 2">DSM 5900</strain>
    </source>
</reference>
<name>A0A3N1M9Y5_9PROT</name>
<evidence type="ECO:0000313" key="2">
    <source>
        <dbReference type="Proteomes" id="UP000278222"/>
    </source>
</evidence>
<dbReference type="SUPFAM" id="SSF53756">
    <property type="entry name" value="UDP-Glycosyltransferase/glycogen phosphorylase"/>
    <property type="match status" value="1"/>
</dbReference>
<accession>A0A3N1M9Y5</accession>
<dbReference type="Proteomes" id="UP000278222">
    <property type="component" value="Unassembled WGS sequence"/>
</dbReference>
<keyword evidence="2" id="KW-1185">Reference proteome</keyword>
<dbReference type="AlphaFoldDB" id="A0A3N1M9Y5"/>
<proteinExistence type="predicted"/>